<feature type="region of interest" description="Disordered" evidence="1">
    <location>
        <begin position="1"/>
        <end position="134"/>
    </location>
</feature>
<dbReference type="EMBL" id="JABWQX020000001">
    <property type="protein sequence ID" value="MBV4553066.1"/>
    <property type="molecule type" value="Genomic_DNA"/>
</dbReference>
<accession>A0A923FLQ3</accession>
<protein>
    <recommendedName>
        <fullName evidence="5">Scaffolding protein</fullName>
    </recommendedName>
</protein>
<keyword evidence="4" id="KW-1185">Reference proteome</keyword>
<proteinExistence type="predicted"/>
<reference evidence="3" key="3">
    <citation type="submission" date="2021-06" db="EMBL/GenBank/DDBJ databases">
        <title>Updating the genus Pseudomonas: Description of 43 new species and partition of the Pseudomonas putida group.</title>
        <authorList>
            <person name="Girard L."/>
            <person name="Lood C."/>
            <person name="Vandamme P."/>
            <person name="Rokni-Zadeh H."/>
            <person name="Van Noort V."/>
            <person name="Hofte M."/>
            <person name="Lavigne R."/>
            <person name="De Mot R."/>
        </authorList>
    </citation>
    <scope>NUCLEOTIDE SEQUENCE</scope>
    <source>
        <strain evidence="3">SWRI102</strain>
    </source>
</reference>
<feature type="compositionally biased region" description="Low complexity" evidence="1">
    <location>
        <begin position="11"/>
        <end position="20"/>
    </location>
</feature>
<feature type="compositionally biased region" description="Acidic residues" evidence="1">
    <location>
        <begin position="38"/>
        <end position="54"/>
    </location>
</feature>
<sequence>MDQSLEELRAENAAAQTAAAEDPQTGATDVDDVAATGQEDDQDHADDQDGDESQAAEPEAWMKGDDQESHGAEKKFTDKDIGAAKAGLRAKLEKQHQSELDTLKQQLEELRSKNVAPQPSARPKREDFYEHDDPDDAYTEALADWKLKDTLAKQHAETQGYEQQRKQLEAQQKISTNVDQHYERAARLAAASGISPELYQSADYRVRSAVEGVFPGGGGEVVTNALIASLGEGSEKVFYHLGVSPKRLAELTSKLAEDPSGIQASIYLGRLSAELTAPARKTSNAPAPATTVKGDASTTDAGKALHRKYLEAHKRGDNQAAFNIRREAKQSNINVNSW</sequence>
<reference evidence="2 4" key="1">
    <citation type="journal article" date="2020" name="Microorganisms">
        <title>Reliable Identification of Environmental Pseudomonas Isolates Using the rpoD Gene.</title>
        <authorList>
            <consortium name="The Broad Institute Genome Sequencing Platform"/>
            <person name="Girard L."/>
            <person name="Lood C."/>
            <person name="Rokni-Zadeh H."/>
            <person name="van Noort V."/>
            <person name="Lavigne R."/>
            <person name="De Mot R."/>
        </authorList>
    </citation>
    <scope>NUCLEOTIDE SEQUENCE</scope>
    <source>
        <strain evidence="2 4">SWRI102</strain>
    </source>
</reference>
<evidence type="ECO:0000256" key="1">
    <source>
        <dbReference type="SAM" id="MobiDB-lite"/>
    </source>
</evidence>
<dbReference type="RefSeq" id="WP_186643064.1">
    <property type="nucleotide sequence ID" value="NZ_JABWQX020000001.1"/>
</dbReference>
<dbReference type="AlphaFoldDB" id="A0A923FLQ3"/>
<evidence type="ECO:0008006" key="5">
    <source>
        <dbReference type="Google" id="ProtNLM"/>
    </source>
</evidence>
<evidence type="ECO:0000313" key="4">
    <source>
        <dbReference type="Proteomes" id="UP000659438"/>
    </source>
</evidence>
<reference evidence="2" key="2">
    <citation type="submission" date="2020-07" db="EMBL/GenBank/DDBJ databases">
        <authorList>
            <person name="Lood C."/>
            <person name="Girard L."/>
        </authorList>
    </citation>
    <scope>NUCLEOTIDE SEQUENCE</scope>
    <source>
        <strain evidence="2">SWRI102</strain>
    </source>
</reference>
<name>A0A923FLQ3_9PSED</name>
<feature type="region of interest" description="Disordered" evidence="1">
    <location>
        <begin position="279"/>
        <end position="300"/>
    </location>
</feature>
<organism evidence="2">
    <name type="scientific">Pseudomonas marvdashtae</name>
    <dbReference type="NCBI Taxonomy" id="2745500"/>
    <lineage>
        <taxon>Bacteria</taxon>
        <taxon>Pseudomonadati</taxon>
        <taxon>Pseudomonadota</taxon>
        <taxon>Gammaproteobacteria</taxon>
        <taxon>Pseudomonadales</taxon>
        <taxon>Pseudomonadaceae</taxon>
        <taxon>Pseudomonas</taxon>
    </lineage>
</organism>
<feature type="compositionally biased region" description="Basic and acidic residues" evidence="1">
    <location>
        <begin position="90"/>
        <end position="112"/>
    </location>
</feature>
<dbReference type="EMBL" id="JABWQX010000002">
    <property type="protein sequence ID" value="MBC3395112.1"/>
    <property type="molecule type" value="Genomic_DNA"/>
</dbReference>
<feature type="compositionally biased region" description="Basic and acidic residues" evidence="1">
    <location>
        <begin position="60"/>
        <end position="82"/>
    </location>
</feature>
<gene>
    <name evidence="3" type="ORF">HU742_018125</name>
    <name evidence="2" type="ORF">HU742_07840</name>
</gene>
<comment type="caution">
    <text evidence="2">The sequence shown here is derived from an EMBL/GenBank/DDBJ whole genome shotgun (WGS) entry which is preliminary data.</text>
</comment>
<evidence type="ECO:0000313" key="2">
    <source>
        <dbReference type="EMBL" id="MBC3395112.1"/>
    </source>
</evidence>
<feature type="compositionally biased region" description="Basic and acidic residues" evidence="1">
    <location>
        <begin position="1"/>
        <end position="10"/>
    </location>
</feature>
<evidence type="ECO:0000313" key="3">
    <source>
        <dbReference type="EMBL" id="MBV4553066.1"/>
    </source>
</evidence>
<dbReference type="Proteomes" id="UP000659438">
    <property type="component" value="Unassembled WGS sequence"/>
</dbReference>